<dbReference type="KEGG" id="cthd:CDO33_15055"/>
<protein>
    <submittedName>
        <fullName evidence="1">Uncharacterized protein</fullName>
    </submittedName>
</protein>
<dbReference type="AlphaFoldDB" id="A0A2K2FEZ7"/>
<gene>
    <name evidence="1" type="ORF">CDQ84_08750</name>
</gene>
<reference evidence="2" key="1">
    <citation type="submission" date="2017-06" db="EMBL/GenBank/DDBJ databases">
        <title>Investigating the central metabolism of Clostridium thermosuccinogenes.</title>
        <authorList>
            <person name="Koendjbiharie J.G."/>
            <person name="Van Kranenburg R."/>
            <person name="Vriesendorp B."/>
        </authorList>
    </citation>
    <scope>NUCLEOTIDE SEQUENCE [LARGE SCALE GENOMIC DNA]</scope>
    <source>
        <strain evidence="2">DSM 5806</strain>
    </source>
</reference>
<sequence>MSQFRHHESNLENANGFAVLANLSTTHKRHAADQLTAQTKPATTYIMAGSIIWTYIIMDINQIINIKL</sequence>
<evidence type="ECO:0000313" key="2">
    <source>
        <dbReference type="Proteomes" id="UP000236151"/>
    </source>
</evidence>
<keyword evidence="2" id="KW-1185">Reference proteome</keyword>
<dbReference type="Proteomes" id="UP000236151">
    <property type="component" value="Unassembled WGS sequence"/>
</dbReference>
<proteinExistence type="predicted"/>
<name>A0A2K2FEZ7_9CLOT</name>
<dbReference type="EMBL" id="NIOJ01000019">
    <property type="protein sequence ID" value="PNT99293.1"/>
    <property type="molecule type" value="Genomic_DNA"/>
</dbReference>
<evidence type="ECO:0000313" key="1">
    <source>
        <dbReference type="EMBL" id="PNT99293.1"/>
    </source>
</evidence>
<organism evidence="1 2">
    <name type="scientific">Clostridium thermosuccinogenes</name>
    <dbReference type="NCBI Taxonomy" id="84032"/>
    <lineage>
        <taxon>Bacteria</taxon>
        <taxon>Bacillati</taxon>
        <taxon>Bacillota</taxon>
        <taxon>Clostridia</taxon>
        <taxon>Eubacteriales</taxon>
        <taxon>Clostridiaceae</taxon>
        <taxon>Clostridium</taxon>
    </lineage>
</organism>
<accession>A0A2K2FEZ7</accession>
<comment type="caution">
    <text evidence="1">The sequence shown here is derived from an EMBL/GenBank/DDBJ whole genome shotgun (WGS) entry which is preliminary data.</text>
</comment>